<feature type="domain" description="Heparin-sulfate lyase N-terminal" evidence="6">
    <location>
        <begin position="10"/>
        <end position="352"/>
    </location>
</feature>
<evidence type="ECO:0000256" key="1">
    <source>
        <dbReference type="ARBA" id="ARBA00004418"/>
    </source>
</evidence>
<evidence type="ECO:0000313" key="7">
    <source>
        <dbReference type="EMBL" id="GLC30903.1"/>
    </source>
</evidence>
<keyword evidence="2" id="KW-0732">Signal</keyword>
<dbReference type="Pfam" id="PF07940">
    <property type="entry name" value="Hepar_II_III_C"/>
    <property type="match status" value="1"/>
</dbReference>
<accession>A0ABQ5N6M6</accession>
<evidence type="ECO:0000313" key="8">
    <source>
        <dbReference type="Proteomes" id="UP001208567"/>
    </source>
</evidence>
<dbReference type="EMBL" id="BRXR01000001">
    <property type="protein sequence ID" value="GLC30903.1"/>
    <property type="molecule type" value="Genomic_DNA"/>
</dbReference>
<name>A0ABQ5N6M6_9CLOT</name>
<dbReference type="SUPFAM" id="SSF48230">
    <property type="entry name" value="Chondroitin AC/alginate lyase"/>
    <property type="match status" value="1"/>
</dbReference>
<dbReference type="InterPro" id="IPR008929">
    <property type="entry name" value="Chondroitin_lyas"/>
</dbReference>
<feature type="domain" description="Heparinase II/III-like C-terminal" evidence="5">
    <location>
        <begin position="395"/>
        <end position="604"/>
    </location>
</feature>
<dbReference type="Gene3D" id="2.70.98.70">
    <property type="match status" value="1"/>
</dbReference>
<evidence type="ECO:0000259" key="6">
    <source>
        <dbReference type="Pfam" id="PF16889"/>
    </source>
</evidence>
<keyword evidence="4" id="KW-0456">Lyase</keyword>
<proteinExistence type="predicted"/>
<dbReference type="Pfam" id="PF16889">
    <property type="entry name" value="Hepar_II_III_N"/>
    <property type="match status" value="1"/>
</dbReference>
<evidence type="ECO:0000256" key="3">
    <source>
        <dbReference type="ARBA" id="ARBA00022764"/>
    </source>
</evidence>
<evidence type="ECO:0000256" key="4">
    <source>
        <dbReference type="ARBA" id="ARBA00023239"/>
    </source>
</evidence>
<dbReference type="InterPro" id="IPR012480">
    <property type="entry name" value="Hepar_II_III_C"/>
</dbReference>
<keyword evidence="8" id="KW-1185">Reference proteome</keyword>
<evidence type="ECO:0000259" key="5">
    <source>
        <dbReference type="Pfam" id="PF07940"/>
    </source>
</evidence>
<comment type="subcellular location">
    <subcellularLocation>
        <location evidence="1">Periplasm</location>
    </subcellularLocation>
</comment>
<evidence type="ECO:0008006" key="9">
    <source>
        <dbReference type="Google" id="ProtNLM"/>
    </source>
</evidence>
<sequence>MARKVERSIYDLIDLSIEGLEQVEKAVQSNMLDKAAKLLKEYYIFRRSPKLFLDDSEKQRLVNYSKENFIEDIKEVIRVSEEVSKNTFVFRFPWDMEKTNKPFTFKNKILWHHIPFEDEEWAFMLNRHRYWISLGQAYAVTGNEEYAKTFCKQLEGFIDSNPVDGKWSAITWRSIEAGIRCENWMKAFQYFKYSPYFTEQLLIKMLLCLYDHCEYLMSRYDNFRHISNWGVLENHGLFEASVFLSEFKESRAWREESLRRLKTCAELQVLNDGVHWEQSPMYHNEVLHCFMDVIILGEKNNVIIDKAIKDAARNMAYADLYMAKPNHHQPMLSDSDDTDIRDMLTEAAIIFKDGTLKFGAYKNIDFNSLWLFGTEGINKFEEIPISVPEVLSVPLESSGNYVMRSTFDEDAKYLLFDCGSIGGGHGHCDMLHFDIHAYGRDLISDIGRYTYVEGEPLREYFKSCKAHNTTIVDDIDFIKCKGSWGYEKVANAIEKLWISKENLDYVEGSHDGYIDLEDPVYPLRRILFVKPYYWLIIDSFQCKKEHSFSQYFHFTPGEVYLDSNKQCYTNFRAGGNVKIVPLKKDDVEARLQNGYYSKEYNHIEDNKVLCYKTVQSGFTSLINVVYPYKAGEDNNIIMGSIQVYDNLNNAVEKNIAEAIKIELPCNTEEHVIFIRHSCGIADNNGTYQTIYTLDNTKVSGEIVLIKKSNSSKEVIVIK</sequence>
<reference evidence="7 8" key="1">
    <citation type="journal article" date="2024" name="Int. J. Syst. Evol. Microbiol.">
        <title>Clostridium omnivorum sp. nov., isolated from anoxic soil under the treatment of reductive soil disinfestation.</title>
        <authorList>
            <person name="Ueki A."/>
            <person name="Tonouchi A."/>
            <person name="Kaku N."/>
            <person name="Honma S."/>
            <person name="Ueki K."/>
        </authorList>
    </citation>
    <scope>NUCLEOTIDE SEQUENCE [LARGE SCALE GENOMIC DNA]</scope>
    <source>
        <strain evidence="7 8">E14</strain>
    </source>
</reference>
<dbReference type="PANTHER" id="PTHR39210:SF1">
    <property type="entry name" value="HEPARIN-SULFATE LYASE"/>
    <property type="match status" value="1"/>
</dbReference>
<dbReference type="PANTHER" id="PTHR39210">
    <property type="entry name" value="HEPARIN-SULFATE LYASE"/>
    <property type="match status" value="1"/>
</dbReference>
<gene>
    <name evidence="7" type="ORF">bsdE14_23130</name>
</gene>
<dbReference type="RefSeq" id="WP_264850180.1">
    <property type="nucleotide sequence ID" value="NZ_BRXR01000001.1"/>
</dbReference>
<comment type="caution">
    <text evidence="7">The sequence shown here is derived from an EMBL/GenBank/DDBJ whole genome shotgun (WGS) entry which is preliminary data.</text>
</comment>
<keyword evidence="3" id="KW-0574">Periplasm</keyword>
<dbReference type="InterPro" id="IPR031680">
    <property type="entry name" value="Hepar_II_III_N"/>
</dbReference>
<organism evidence="7 8">
    <name type="scientific">Clostridium omnivorum</name>
    <dbReference type="NCBI Taxonomy" id="1604902"/>
    <lineage>
        <taxon>Bacteria</taxon>
        <taxon>Bacillati</taxon>
        <taxon>Bacillota</taxon>
        <taxon>Clostridia</taxon>
        <taxon>Eubacteriales</taxon>
        <taxon>Clostridiaceae</taxon>
        <taxon>Clostridium</taxon>
    </lineage>
</organism>
<dbReference type="Gene3D" id="1.50.10.100">
    <property type="entry name" value="Chondroitin AC/alginate lyase"/>
    <property type="match status" value="1"/>
</dbReference>
<evidence type="ECO:0000256" key="2">
    <source>
        <dbReference type="ARBA" id="ARBA00022729"/>
    </source>
</evidence>
<dbReference type="Proteomes" id="UP001208567">
    <property type="component" value="Unassembled WGS sequence"/>
</dbReference>
<protein>
    <recommendedName>
        <fullName evidence="9">Heparin-sulfate lyase N-terminal domain-containing protein</fullName>
    </recommendedName>
</protein>